<dbReference type="Proteomes" id="UP001152320">
    <property type="component" value="Chromosome 11"/>
</dbReference>
<protein>
    <submittedName>
        <fullName evidence="2">Ryncolin-4</fullName>
    </submittedName>
</protein>
<feature type="domain" description="Fibrinogen C-terminal" evidence="1">
    <location>
        <begin position="15"/>
        <end position="105"/>
    </location>
</feature>
<dbReference type="EMBL" id="JAIZAY010000011">
    <property type="protein sequence ID" value="KAJ8033891.1"/>
    <property type="molecule type" value="Genomic_DNA"/>
</dbReference>
<proteinExistence type="predicted"/>
<dbReference type="Gene3D" id="3.90.215.10">
    <property type="entry name" value="Gamma Fibrinogen, chain A, domain 1"/>
    <property type="match status" value="1"/>
</dbReference>
<evidence type="ECO:0000313" key="3">
    <source>
        <dbReference type="Proteomes" id="UP001152320"/>
    </source>
</evidence>
<dbReference type="PANTHER" id="PTHR19143">
    <property type="entry name" value="FIBRINOGEN/TENASCIN/ANGIOPOEITIN"/>
    <property type="match status" value="1"/>
</dbReference>
<dbReference type="InterPro" id="IPR002181">
    <property type="entry name" value="Fibrinogen_a/b/g_C_dom"/>
</dbReference>
<dbReference type="GO" id="GO:0005615">
    <property type="term" value="C:extracellular space"/>
    <property type="evidence" value="ECO:0007669"/>
    <property type="project" value="TreeGrafter"/>
</dbReference>
<keyword evidence="3" id="KW-1185">Reference proteome</keyword>
<sequence length="106" mass="12018">MGREDCCPRTVEENVCSFEGNDIQIFFSIGDSLTARHNGEDFSTIDRDNDDMADFHLANTTAGPWWYGVTADSSLNANYDKGIIRWLSLPGFHGRIRFVEMKVRPV</sequence>
<dbReference type="InterPro" id="IPR014716">
    <property type="entry name" value="Fibrinogen_a/b/g_C_1"/>
</dbReference>
<dbReference type="InterPro" id="IPR036056">
    <property type="entry name" value="Fibrinogen-like_C"/>
</dbReference>
<dbReference type="AlphaFoldDB" id="A0A9Q1BWL9"/>
<name>A0A9Q1BWL9_HOLLE</name>
<organism evidence="2 3">
    <name type="scientific">Holothuria leucospilota</name>
    <name type="common">Black long sea cucumber</name>
    <name type="synonym">Mertensiothuria leucospilota</name>
    <dbReference type="NCBI Taxonomy" id="206669"/>
    <lineage>
        <taxon>Eukaryota</taxon>
        <taxon>Metazoa</taxon>
        <taxon>Echinodermata</taxon>
        <taxon>Eleutherozoa</taxon>
        <taxon>Echinozoa</taxon>
        <taxon>Holothuroidea</taxon>
        <taxon>Aspidochirotacea</taxon>
        <taxon>Aspidochirotida</taxon>
        <taxon>Holothuriidae</taxon>
        <taxon>Holothuria</taxon>
    </lineage>
</organism>
<dbReference type="InterPro" id="IPR050373">
    <property type="entry name" value="Fibrinogen_C-term_domain"/>
</dbReference>
<comment type="caution">
    <text evidence="2">The sequence shown here is derived from an EMBL/GenBank/DDBJ whole genome shotgun (WGS) entry which is preliminary data.</text>
</comment>
<reference evidence="2" key="1">
    <citation type="submission" date="2021-10" db="EMBL/GenBank/DDBJ databases">
        <title>Tropical sea cucumber genome reveals ecological adaptation and Cuvierian tubules defense mechanism.</title>
        <authorList>
            <person name="Chen T."/>
        </authorList>
    </citation>
    <scope>NUCLEOTIDE SEQUENCE</scope>
    <source>
        <strain evidence="2">Nanhai2018</strain>
        <tissue evidence="2">Muscle</tissue>
    </source>
</reference>
<accession>A0A9Q1BWL9</accession>
<gene>
    <name evidence="2" type="ORF">HOLleu_24269</name>
</gene>
<dbReference type="SUPFAM" id="SSF56496">
    <property type="entry name" value="Fibrinogen C-terminal domain-like"/>
    <property type="match status" value="1"/>
</dbReference>
<dbReference type="Pfam" id="PF00147">
    <property type="entry name" value="Fibrinogen_C"/>
    <property type="match status" value="1"/>
</dbReference>
<evidence type="ECO:0000259" key="1">
    <source>
        <dbReference type="Pfam" id="PF00147"/>
    </source>
</evidence>
<dbReference type="PANTHER" id="PTHR19143:SF458">
    <property type="entry name" value="FIBRINOGEN C-TERMINAL DOMAIN-CONTAINING PROTEIN-RELATED"/>
    <property type="match status" value="1"/>
</dbReference>
<evidence type="ECO:0000313" key="2">
    <source>
        <dbReference type="EMBL" id="KAJ8033891.1"/>
    </source>
</evidence>